<evidence type="ECO:0000313" key="2">
    <source>
        <dbReference type="Proteomes" id="UP001620520"/>
    </source>
</evidence>
<dbReference type="Proteomes" id="UP001620520">
    <property type="component" value="Unassembled WGS sequence"/>
</dbReference>
<accession>A0ABW8N6Y1</accession>
<comment type="caution">
    <text evidence="1">The sequence shown here is derived from an EMBL/GenBank/DDBJ whole genome shotgun (WGS) entry which is preliminary data.</text>
</comment>
<dbReference type="RefSeq" id="WP_189016909.1">
    <property type="nucleotide sequence ID" value="NZ_BMPM01000003.1"/>
</dbReference>
<proteinExistence type="predicted"/>
<protein>
    <submittedName>
        <fullName evidence="1">Uncharacterized protein</fullName>
    </submittedName>
</protein>
<organism evidence="1 2">
    <name type="scientific">Paenarthrobacter histidinolovorans</name>
    <dbReference type="NCBI Taxonomy" id="43664"/>
    <lineage>
        <taxon>Bacteria</taxon>
        <taxon>Bacillati</taxon>
        <taxon>Actinomycetota</taxon>
        <taxon>Actinomycetes</taxon>
        <taxon>Micrococcales</taxon>
        <taxon>Micrococcaceae</taxon>
        <taxon>Paenarthrobacter</taxon>
    </lineage>
</organism>
<keyword evidence="2" id="KW-1185">Reference proteome</keyword>
<gene>
    <name evidence="1" type="ORF">ABIA52_002224</name>
</gene>
<sequence>MHVAVEYSFRFHYQDTFHEVVVPAEQLLGVPLDIDVVRQTVENDKSLLADLFGELLPQYLLMAKDPVYWSQDLQRENQTIKLVEA</sequence>
<evidence type="ECO:0000313" key="1">
    <source>
        <dbReference type="EMBL" id="MFK4639335.1"/>
    </source>
</evidence>
<name>A0ABW8N6Y1_9MICC</name>
<dbReference type="EMBL" id="JBIYEW010000003">
    <property type="protein sequence ID" value="MFK4639335.1"/>
    <property type="molecule type" value="Genomic_DNA"/>
</dbReference>
<reference evidence="1 2" key="1">
    <citation type="submission" date="2024-10" db="EMBL/GenBank/DDBJ databases">
        <title>Novel secondary metabolite-producing bacteria for plant disease control.</title>
        <authorList>
            <person name="Chevrette M."/>
        </authorList>
    </citation>
    <scope>NUCLEOTIDE SEQUENCE [LARGE SCALE GENOMIC DNA]</scope>
    <source>
        <strain evidence="1 2">J30 TE3557</strain>
    </source>
</reference>